<evidence type="ECO:0000256" key="4">
    <source>
        <dbReference type="ARBA" id="ARBA00022729"/>
    </source>
</evidence>
<reference evidence="12" key="1">
    <citation type="submission" date="2020-07" db="EMBL/GenBank/DDBJ databases">
        <title>Genome sequence and genetic diversity analysis of an under-domesticated orphan crop, white fonio (Digitaria exilis).</title>
        <authorList>
            <person name="Bennetzen J.L."/>
            <person name="Chen S."/>
            <person name="Ma X."/>
            <person name="Wang X."/>
            <person name="Yssel A.E.J."/>
            <person name="Chaluvadi S.R."/>
            <person name="Johnson M."/>
            <person name="Gangashetty P."/>
            <person name="Hamidou F."/>
            <person name="Sanogo M.D."/>
            <person name="Zwaenepoel A."/>
            <person name="Wallace J."/>
            <person name="Van De Peer Y."/>
            <person name="Van Deynze A."/>
        </authorList>
    </citation>
    <scope>NUCLEOTIDE SEQUENCE</scope>
    <source>
        <tissue evidence="12">Leaves</tissue>
    </source>
</reference>
<keyword evidence="3" id="KW-0808">Transferase</keyword>
<keyword evidence="13" id="KW-1185">Reference proteome</keyword>
<gene>
    <name evidence="12" type="ORF">HU200_015435</name>
</gene>
<dbReference type="PANTHER" id="PTHR27005">
    <property type="entry name" value="WALL-ASSOCIATED RECEPTOR KINASE-LIKE 21"/>
    <property type="match status" value="1"/>
</dbReference>
<dbReference type="Pfam" id="PF13947">
    <property type="entry name" value="GUB_WAK_bind"/>
    <property type="match status" value="1"/>
</dbReference>
<evidence type="ECO:0000256" key="7">
    <source>
        <dbReference type="ARBA" id="ARBA00022840"/>
    </source>
</evidence>
<dbReference type="PROSITE" id="PS00107">
    <property type="entry name" value="PROTEIN_KINASE_ATP"/>
    <property type="match status" value="1"/>
</dbReference>
<dbReference type="SUPFAM" id="SSF56112">
    <property type="entry name" value="Protein kinase-like (PK-like)"/>
    <property type="match status" value="1"/>
</dbReference>
<keyword evidence="7 10" id="KW-0067">ATP-binding</keyword>
<dbReference type="InterPro" id="IPR001245">
    <property type="entry name" value="Ser-Thr/Tyr_kinase_cat_dom"/>
</dbReference>
<dbReference type="GO" id="GO:0005524">
    <property type="term" value="F:ATP binding"/>
    <property type="evidence" value="ECO:0007669"/>
    <property type="project" value="UniProtKB-UniRule"/>
</dbReference>
<dbReference type="InterPro" id="IPR045274">
    <property type="entry name" value="WAK-like"/>
</dbReference>
<organism evidence="12 13">
    <name type="scientific">Digitaria exilis</name>
    <dbReference type="NCBI Taxonomy" id="1010633"/>
    <lineage>
        <taxon>Eukaryota</taxon>
        <taxon>Viridiplantae</taxon>
        <taxon>Streptophyta</taxon>
        <taxon>Embryophyta</taxon>
        <taxon>Tracheophyta</taxon>
        <taxon>Spermatophyta</taxon>
        <taxon>Magnoliopsida</taxon>
        <taxon>Liliopsida</taxon>
        <taxon>Poales</taxon>
        <taxon>Poaceae</taxon>
        <taxon>PACMAD clade</taxon>
        <taxon>Panicoideae</taxon>
        <taxon>Panicodae</taxon>
        <taxon>Paniceae</taxon>
        <taxon>Anthephorinae</taxon>
        <taxon>Digitaria</taxon>
    </lineage>
</organism>
<dbReference type="FunFam" id="2.10.25.10:FF:000628">
    <property type="entry name" value="Wall-associated receptor kinase 2"/>
    <property type="match status" value="1"/>
</dbReference>
<proteinExistence type="predicted"/>
<evidence type="ECO:0000256" key="9">
    <source>
        <dbReference type="ARBA" id="ARBA00023180"/>
    </source>
</evidence>
<dbReference type="InterPro" id="IPR008271">
    <property type="entry name" value="Ser/Thr_kinase_AS"/>
</dbReference>
<feature type="domain" description="Protein kinase" evidence="11">
    <location>
        <begin position="360"/>
        <end position="645"/>
    </location>
</feature>
<dbReference type="Gene3D" id="2.10.25.10">
    <property type="entry name" value="Laminin"/>
    <property type="match status" value="1"/>
</dbReference>
<dbReference type="EMBL" id="JACEFO010001603">
    <property type="protein sequence ID" value="KAF8733073.1"/>
    <property type="molecule type" value="Genomic_DNA"/>
</dbReference>
<dbReference type="InterPro" id="IPR025287">
    <property type="entry name" value="WAK_GUB"/>
</dbReference>
<evidence type="ECO:0000259" key="11">
    <source>
        <dbReference type="PROSITE" id="PS50011"/>
    </source>
</evidence>
<dbReference type="Gene3D" id="1.10.510.10">
    <property type="entry name" value="Transferase(Phosphotransferase) domain 1"/>
    <property type="match status" value="1"/>
</dbReference>
<comment type="caution">
    <text evidence="12">The sequence shown here is derived from an EMBL/GenBank/DDBJ whole genome shotgun (WGS) entry which is preliminary data.</text>
</comment>
<dbReference type="PROSITE" id="PS00108">
    <property type="entry name" value="PROTEIN_KINASE_ST"/>
    <property type="match status" value="1"/>
</dbReference>
<evidence type="ECO:0000313" key="13">
    <source>
        <dbReference type="Proteomes" id="UP000636709"/>
    </source>
</evidence>
<keyword evidence="8" id="KW-1015">Disulfide bond</keyword>
<keyword evidence="6" id="KW-0418">Kinase</keyword>
<dbReference type="SMART" id="SM00220">
    <property type="entry name" value="S_TKc"/>
    <property type="match status" value="1"/>
</dbReference>
<dbReference type="GO" id="GO:0007166">
    <property type="term" value="P:cell surface receptor signaling pathway"/>
    <property type="evidence" value="ECO:0007669"/>
    <property type="project" value="InterPro"/>
</dbReference>
<dbReference type="InterPro" id="IPR017441">
    <property type="entry name" value="Protein_kinase_ATP_BS"/>
</dbReference>
<keyword evidence="2" id="KW-0723">Serine/threonine-protein kinase</keyword>
<evidence type="ECO:0000256" key="2">
    <source>
        <dbReference type="ARBA" id="ARBA00022527"/>
    </source>
</evidence>
<dbReference type="FunFam" id="3.30.200.20:FF:000337">
    <property type="entry name" value="Wall-associated receptor kinase 3"/>
    <property type="match status" value="1"/>
</dbReference>
<keyword evidence="4" id="KW-0732">Signal</keyword>
<dbReference type="AlphaFoldDB" id="A0A835F9Y8"/>
<evidence type="ECO:0000256" key="8">
    <source>
        <dbReference type="ARBA" id="ARBA00023157"/>
    </source>
</evidence>
<comment type="subcellular location">
    <subcellularLocation>
        <location evidence="1">Membrane</location>
        <topology evidence="1">Single-pass type I membrane protein</topology>
    </subcellularLocation>
</comment>
<keyword evidence="9" id="KW-0325">Glycoprotein</keyword>
<dbReference type="PANTHER" id="PTHR27005:SF173">
    <property type="entry name" value="OS06G0170100 PROTEIN"/>
    <property type="match status" value="1"/>
</dbReference>
<dbReference type="Proteomes" id="UP000636709">
    <property type="component" value="Unassembled WGS sequence"/>
</dbReference>
<name>A0A835F9Y8_9POAL</name>
<dbReference type="PROSITE" id="PS50011">
    <property type="entry name" value="PROTEIN_KINASE_DOM"/>
    <property type="match status" value="1"/>
</dbReference>
<dbReference type="Pfam" id="PF07714">
    <property type="entry name" value="PK_Tyr_Ser-Thr"/>
    <property type="match status" value="1"/>
</dbReference>
<dbReference type="Gene3D" id="3.30.200.20">
    <property type="entry name" value="Phosphorylase Kinase, domain 1"/>
    <property type="match status" value="1"/>
</dbReference>
<protein>
    <recommendedName>
        <fullName evidence="11">Protein kinase domain-containing protein</fullName>
    </recommendedName>
</protein>
<evidence type="ECO:0000256" key="6">
    <source>
        <dbReference type="ARBA" id="ARBA00022777"/>
    </source>
</evidence>
<keyword evidence="5 10" id="KW-0547">Nucleotide-binding</keyword>
<dbReference type="InterPro" id="IPR000719">
    <property type="entry name" value="Prot_kinase_dom"/>
</dbReference>
<dbReference type="OrthoDB" id="653266at2759"/>
<accession>A0A835F9Y8</accession>
<dbReference type="CDD" id="cd14066">
    <property type="entry name" value="STKc_IRAK"/>
    <property type="match status" value="1"/>
</dbReference>
<feature type="binding site" evidence="10">
    <location>
        <position position="388"/>
    </location>
    <ligand>
        <name>ATP</name>
        <dbReference type="ChEBI" id="CHEBI:30616"/>
    </ligand>
</feature>
<dbReference type="FunFam" id="1.10.510.10:FF:000084">
    <property type="entry name" value="Wall-associated receptor kinase 2"/>
    <property type="match status" value="1"/>
</dbReference>
<sequence>MALPGSSCLKRCGDVNIAYPFGIGAGCAMEGFELNCSKTKDGHSIVKFFGEIPVRDILLLEGQVRIMKHISTMSYNHLSKENNLNTWGKDLSNTPFTYCGKSNKFTVIGVNTLAYMTDNVHVIVGCVSRCSPYNNLLAQDGICRGAGCCQVPFNEDMSNDGVYFNPLYNTTDYYSNTTEYRGYAVIMESDAFRFNTTYLNTTMFFDENAGRVPAILNWAVGNETCDVARKKNDSYACLSINSKCVDSSRGLGYLCNCTEGYQGNPYLPGGCKDIDECAASKPPCGGCINKPGGSSIGVVVVVIASTCTFFFHERKKLAKIKQKYFQQHGGMLLLQEMSLKQGSGFSIFTEAELIDATDKFDDKNILGRGGHGTVYKGTLKDGSLIAVKRCTLMTSEQQKEEFGKEMIILSQINHKNIVKLLGCCLEVEVPMLVYEFIPNGTLYQFIHGDNGCHDIPFSTRLRIALESALALAYLHSWASPPVIHGDVKSSNILLDENYAAKVSDFGASILAPTDESQFVTFVQGTCGYLDPEYMQTCQLTDKSDVYSFGVVLLELLTGKKAFNFEGPENERSLSLSFLCAMKEGRLMDIIETRIKNENDIGLLEEVAELATQCLEMVVERRPTMRDVAEKLDTMSKVMQQQHPWVPPQHNPEEMESLLGESPVASLEMISSVNFSTEKRIVQGLLQSGR</sequence>
<dbReference type="GO" id="GO:0004674">
    <property type="term" value="F:protein serine/threonine kinase activity"/>
    <property type="evidence" value="ECO:0007669"/>
    <property type="project" value="UniProtKB-KW"/>
</dbReference>
<evidence type="ECO:0000313" key="12">
    <source>
        <dbReference type="EMBL" id="KAF8733073.1"/>
    </source>
</evidence>
<dbReference type="GO" id="GO:0030247">
    <property type="term" value="F:polysaccharide binding"/>
    <property type="evidence" value="ECO:0007669"/>
    <property type="project" value="InterPro"/>
</dbReference>
<dbReference type="InterPro" id="IPR011009">
    <property type="entry name" value="Kinase-like_dom_sf"/>
</dbReference>
<evidence type="ECO:0000256" key="1">
    <source>
        <dbReference type="ARBA" id="ARBA00004479"/>
    </source>
</evidence>
<evidence type="ECO:0000256" key="10">
    <source>
        <dbReference type="PROSITE-ProRule" id="PRU10141"/>
    </source>
</evidence>
<evidence type="ECO:0000256" key="3">
    <source>
        <dbReference type="ARBA" id="ARBA00022679"/>
    </source>
</evidence>
<evidence type="ECO:0000256" key="5">
    <source>
        <dbReference type="ARBA" id="ARBA00022741"/>
    </source>
</evidence>
<dbReference type="GO" id="GO:0005886">
    <property type="term" value="C:plasma membrane"/>
    <property type="evidence" value="ECO:0007669"/>
    <property type="project" value="TreeGrafter"/>
</dbReference>